<dbReference type="EMBL" id="RQXU01000035">
    <property type="protein sequence ID" value="RRH80819.1"/>
    <property type="molecule type" value="Genomic_DNA"/>
</dbReference>
<protein>
    <submittedName>
        <fullName evidence="1">Uncharacterized protein</fullName>
    </submittedName>
</protein>
<reference evidence="1 2" key="1">
    <citation type="submission" date="2018-11" db="EMBL/GenBank/DDBJ databases">
        <title>The genome of Variovorax sp T529.</title>
        <authorList>
            <person name="Gao J."/>
        </authorList>
    </citation>
    <scope>NUCLEOTIDE SEQUENCE [LARGE SCALE GENOMIC DNA]</scope>
    <source>
        <strain evidence="1 2">T529</strain>
    </source>
</reference>
<comment type="caution">
    <text evidence="1">The sequence shown here is derived from an EMBL/GenBank/DDBJ whole genome shotgun (WGS) entry which is preliminary data.</text>
</comment>
<name>A0A3P3E3B1_9BURK</name>
<evidence type="ECO:0000313" key="2">
    <source>
        <dbReference type="Proteomes" id="UP000271590"/>
    </source>
</evidence>
<dbReference type="RefSeq" id="WP_124961933.1">
    <property type="nucleotide sequence ID" value="NZ_RQXU01000035.1"/>
</dbReference>
<gene>
    <name evidence="1" type="ORF">EH244_29980</name>
</gene>
<sequence length="72" mass="7877">MSQTEFFPEPATILRMPSWLGSHVHEDCELPLAPGDYKVTPGERWTVTSLKSNEVVYSGIGPVEILCESAAA</sequence>
<proteinExistence type="predicted"/>
<organism evidence="1 2">
    <name type="scientific">Variovorax beijingensis</name>
    <dbReference type="NCBI Taxonomy" id="2496117"/>
    <lineage>
        <taxon>Bacteria</taxon>
        <taxon>Pseudomonadati</taxon>
        <taxon>Pseudomonadota</taxon>
        <taxon>Betaproteobacteria</taxon>
        <taxon>Burkholderiales</taxon>
        <taxon>Comamonadaceae</taxon>
        <taxon>Variovorax</taxon>
    </lineage>
</organism>
<evidence type="ECO:0000313" key="1">
    <source>
        <dbReference type="EMBL" id="RRH80819.1"/>
    </source>
</evidence>
<accession>A0A3P3E3B1</accession>
<dbReference type="AlphaFoldDB" id="A0A3P3E3B1"/>
<dbReference type="Proteomes" id="UP000271590">
    <property type="component" value="Unassembled WGS sequence"/>
</dbReference>